<evidence type="ECO:0000313" key="6">
    <source>
        <dbReference type="Proteomes" id="UP000186917"/>
    </source>
</evidence>
<evidence type="ECO:0000259" key="4">
    <source>
        <dbReference type="PROSITE" id="PS01124"/>
    </source>
</evidence>
<name>A0A173ME09_9BACT</name>
<dbReference type="KEGG" id="fln:FLA_1844"/>
<dbReference type="PRINTS" id="PR00032">
    <property type="entry name" value="HTHARAC"/>
</dbReference>
<dbReference type="AlphaFoldDB" id="A0A173ME09"/>
<dbReference type="OrthoDB" id="956952at2"/>
<dbReference type="STRING" id="477680.SAMN05421788_10828"/>
<keyword evidence="1" id="KW-0805">Transcription regulation</keyword>
<dbReference type="PANTHER" id="PTHR43280">
    <property type="entry name" value="ARAC-FAMILY TRANSCRIPTIONAL REGULATOR"/>
    <property type="match status" value="1"/>
</dbReference>
<reference evidence="6" key="1">
    <citation type="submission" date="2017-01" db="EMBL/GenBank/DDBJ databases">
        <authorList>
            <person name="Varghese N."/>
            <person name="Submissions S."/>
        </authorList>
    </citation>
    <scope>NUCLEOTIDE SEQUENCE [LARGE SCALE GENOMIC DNA]</scope>
    <source>
        <strain evidence="6">DSM 21054</strain>
    </source>
</reference>
<evidence type="ECO:0000256" key="3">
    <source>
        <dbReference type="ARBA" id="ARBA00023163"/>
    </source>
</evidence>
<evidence type="ECO:0000256" key="1">
    <source>
        <dbReference type="ARBA" id="ARBA00023015"/>
    </source>
</evidence>
<feature type="domain" description="HTH araC/xylS-type" evidence="4">
    <location>
        <begin position="24"/>
        <end position="122"/>
    </location>
</feature>
<gene>
    <name evidence="5" type="ORF">SAMN05421788_10828</name>
</gene>
<dbReference type="GO" id="GO:0003700">
    <property type="term" value="F:DNA-binding transcription factor activity"/>
    <property type="evidence" value="ECO:0007669"/>
    <property type="project" value="InterPro"/>
</dbReference>
<dbReference type="InterPro" id="IPR009057">
    <property type="entry name" value="Homeodomain-like_sf"/>
</dbReference>
<dbReference type="PANTHER" id="PTHR43280:SF32">
    <property type="entry name" value="TRANSCRIPTIONAL REGULATORY PROTEIN"/>
    <property type="match status" value="1"/>
</dbReference>
<dbReference type="PROSITE" id="PS01124">
    <property type="entry name" value="HTH_ARAC_FAMILY_2"/>
    <property type="match status" value="1"/>
</dbReference>
<keyword evidence="3" id="KW-0804">Transcription</keyword>
<protein>
    <submittedName>
        <fullName evidence="5">AraC-type DNA-binding protein</fullName>
    </submittedName>
</protein>
<dbReference type="Gene3D" id="1.10.10.60">
    <property type="entry name" value="Homeodomain-like"/>
    <property type="match status" value="1"/>
</dbReference>
<keyword evidence="6" id="KW-1185">Reference proteome</keyword>
<dbReference type="GO" id="GO:0043565">
    <property type="term" value="F:sequence-specific DNA binding"/>
    <property type="evidence" value="ECO:0007669"/>
    <property type="project" value="InterPro"/>
</dbReference>
<keyword evidence="2 5" id="KW-0238">DNA-binding</keyword>
<organism evidence="5 6">
    <name type="scientific">Filimonas lacunae</name>
    <dbReference type="NCBI Taxonomy" id="477680"/>
    <lineage>
        <taxon>Bacteria</taxon>
        <taxon>Pseudomonadati</taxon>
        <taxon>Bacteroidota</taxon>
        <taxon>Chitinophagia</taxon>
        <taxon>Chitinophagales</taxon>
        <taxon>Chitinophagaceae</taxon>
        <taxon>Filimonas</taxon>
    </lineage>
</organism>
<evidence type="ECO:0000313" key="5">
    <source>
        <dbReference type="EMBL" id="SIT28443.1"/>
    </source>
</evidence>
<proteinExistence type="predicted"/>
<dbReference type="RefSeq" id="WP_076381071.1">
    <property type="nucleotide sequence ID" value="NZ_AP017422.1"/>
</dbReference>
<dbReference type="InterPro" id="IPR020449">
    <property type="entry name" value="Tscrpt_reg_AraC-type_HTH"/>
</dbReference>
<evidence type="ECO:0000256" key="2">
    <source>
        <dbReference type="ARBA" id="ARBA00023125"/>
    </source>
</evidence>
<dbReference type="InterPro" id="IPR018060">
    <property type="entry name" value="HTH_AraC"/>
</dbReference>
<dbReference type="SUPFAM" id="SSF46689">
    <property type="entry name" value="Homeodomain-like"/>
    <property type="match status" value="1"/>
</dbReference>
<dbReference type="SMART" id="SM00342">
    <property type="entry name" value="HTH_ARAC"/>
    <property type="match status" value="1"/>
</dbReference>
<dbReference type="Pfam" id="PF12833">
    <property type="entry name" value="HTH_18"/>
    <property type="match status" value="1"/>
</dbReference>
<sequence>MSVPQKYLSRKDEITADFLRLAEAHINDLVNNRLERRLSTADFARQLFIDSRHLTNTIKLTTGKSPCEIMEERIIEEAQKMLNNTTLAVADISSRFGYNSPASFIKFFKGLTGITPLQYRKTRQAA</sequence>
<accession>A0A173ME09</accession>
<dbReference type="Proteomes" id="UP000186917">
    <property type="component" value="Unassembled WGS sequence"/>
</dbReference>
<dbReference type="EMBL" id="FTOR01000008">
    <property type="protein sequence ID" value="SIT28443.1"/>
    <property type="molecule type" value="Genomic_DNA"/>
</dbReference>